<reference evidence="2 3" key="1">
    <citation type="submission" date="2016-11" db="EMBL/GenBank/DDBJ databases">
        <authorList>
            <person name="Jaros S."/>
            <person name="Januszkiewicz K."/>
            <person name="Wedrychowicz H."/>
        </authorList>
    </citation>
    <scope>NUCLEOTIDE SEQUENCE [LARGE SCALE GENOMIC DNA]</scope>
    <source>
        <strain evidence="2 3">DSM 9705</strain>
    </source>
</reference>
<name>A0A1M5V6F3_9BACT</name>
<evidence type="ECO:0000259" key="1">
    <source>
        <dbReference type="Pfam" id="PF00085"/>
    </source>
</evidence>
<gene>
    <name evidence="2" type="ORF">SAMN02745124_01523</name>
</gene>
<sequence length="104" mass="11646">MEEKITLLNRESFGEFVKNNDCLVAFFKSKCPNCKVLLKVMEKCKAGRPEIAMACISSEDEEAVARMLAIGRVPTVLVYKGGEEKTRKSGVMKPAELEDLYLRA</sequence>
<dbReference type="InterPro" id="IPR036249">
    <property type="entry name" value="Thioredoxin-like_sf"/>
</dbReference>
<dbReference type="Proteomes" id="UP000184139">
    <property type="component" value="Unassembled WGS sequence"/>
</dbReference>
<dbReference type="RefSeq" id="WP_073374853.1">
    <property type="nucleotide sequence ID" value="NZ_FQXS01000007.1"/>
</dbReference>
<dbReference type="OrthoDB" id="7629852at2"/>
<dbReference type="CDD" id="cd02947">
    <property type="entry name" value="TRX_family"/>
    <property type="match status" value="1"/>
</dbReference>
<proteinExistence type="predicted"/>
<accession>A0A1M5V6F3</accession>
<protein>
    <submittedName>
        <fullName evidence="2">Thioredoxin 1</fullName>
    </submittedName>
</protein>
<dbReference type="STRING" id="1121409.SAMN02745124_01523"/>
<dbReference type="Pfam" id="PF00085">
    <property type="entry name" value="Thioredoxin"/>
    <property type="match status" value="1"/>
</dbReference>
<dbReference type="InterPro" id="IPR013766">
    <property type="entry name" value="Thioredoxin_domain"/>
</dbReference>
<dbReference type="Gene3D" id="3.40.30.10">
    <property type="entry name" value="Glutaredoxin"/>
    <property type="match status" value="1"/>
</dbReference>
<dbReference type="AlphaFoldDB" id="A0A1M5V6F3"/>
<dbReference type="EMBL" id="FQXS01000007">
    <property type="protein sequence ID" value="SHH70796.1"/>
    <property type="molecule type" value="Genomic_DNA"/>
</dbReference>
<dbReference type="SUPFAM" id="SSF52833">
    <property type="entry name" value="Thioredoxin-like"/>
    <property type="match status" value="1"/>
</dbReference>
<feature type="domain" description="Thioredoxin" evidence="1">
    <location>
        <begin position="6"/>
        <end position="99"/>
    </location>
</feature>
<organism evidence="2 3">
    <name type="scientific">Desulfofustis glycolicus DSM 9705</name>
    <dbReference type="NCBI Taxonomy" id="1121409"/>
    <lineage>
        <taxon>Bacteria</taxon>
        <taxon>Pseudomonadati</taxon>
        <taxon>Thermodesulfobacteriota</taxon>
        <taxon>Desulfobulbia</taxon>
        <taxon>Desulfobulbales</taxon>
        <taxon>Desulfocapsaceae</taxon>
        <taxon>Desulfofustis</taxon>
    </lineage>
</organism>
<evidence type="ECO:0000313" key="3">
    <source>
        <dbReference type="Proteomes" id="UP000184139"/>
    </source>
</evidence>
<keyword evidence="3" id="KW-1185">Reference proteome</keyword>
<evidence type="ECO:0000313" key="2">
    <source>
        <dbReference type="EMBL" id="SHH70796.1"/>
    </source>
</evidence>